<gene>
    <name evidence="1" type="ORF">KS4_35820</name>
</gene>
<proteinExistence type="predicted"/>
<dbReference type="AlphaFoldDB" id="A0A517YZ81"/>
<evidence type="ECO:0000313" key="2">
    <source>
        <dbReference type="Proteomes" id="UP000317369"/>
    </source>
</evidence>
<dbReference type="EMBL" id="CP036425">
    <property type="protein sequence ID" value="QDU35499.1"/>
    <property type="molecule type" value="Genomic_DNA"/>
</dbReference>
<reference evidence="1 2" key="1">
    <citation type="submission" date="2019-02" db="EMBL/GenBank/DDBJ databases">
        <title>Deep-cultivation of Planctomycetes and their phenomic and genomic characterization uncovers novel biology.</title>
        <authorList>
            <person name="Wiegand S."/>
            <person name="Jogler M."/>
            <person name="Boedeker C."/>
            <person name="Pinto D."/>
            <person name="Vollmers J."/>
            <person name="Rivas-Marin E."/>
            <person name="Kohn T."/>
            <person name="Peeters S.H."/>
            <person name="Heuer A."/>
            <person name="Rast P."/>
            <person name="Oberbeckmann S."/>
            <person name="Bunk B."/>
            <person name="Jeske O."/>
            <person name="Meyerdierks A."/>
            <person name="Storesund J.E."/>
            <person name="Kallscheuer N."/>
            <person name="Luecker S."/>
            <person name="Lage O.M."/>
            <person name="Pohl T."/>
            <person name="Merkel B.J."/>
            <person name="Hornburger P."/>
            <person name="Mueller R.-W."/>
            <person name="Bruemmer F."/>
            <person name="Labrenz M."/>
            <person name="Spormann A.M."/>
            <person name="Op den Camp H."/>
            <person name="Overmann J."/>
            <person name="Amann R."/>
            <person name="Jetten M.S.M."/>
            <person name="Mascher T."/>
            <person name="Medema M.H."/>
            <person name="Devos D.P."/>
            <person name="Kaster A.-K."/>
            <person name="Ovreas L."/>
            <person name="Rohde M."/>
            <person name="Galperin M.Y."/>
            <person name="Jogler C."/>
        </authorList>
    </citation>
    <scope>NUCLEOTIDE SEQUENCE [LARGE SCALE GENOMIC DNA]</scope>
    <source>
        <strain evidence="1 2">KS4</strain>
    </source>
</reference>
<organism evidence="1 2">
    <name type="scientific">Poriferisphaera corsica</name>
    <dbReference type="NCBI Taxonomy" id="2528020"/>
    <lineage>
        <taxon>Bacteria</taxon>
        <taxon>Pseudomonadati</taxon>
        <taxon>Planctomycetota</taxon>
        <taxon>Phycisphaerae</taxon>
        <taxon>Phycisphaerales</taxon>
        <taxon>Phycisphaeraceae</taxon>
        <taxon>Poriferisphaera</taxon>
    </lineage>
</organism>
<dbReference type="KEGG" id="pcor:KS4_35820"/>
<dbReference type="Gene3D" id="3.40.50.850">
    <property type="entry name" value="Isochorismatase-like"/>
    <property type="match status" value="1"/>
</dbReference>
<dbReference type="InterPro" id="IPR036380">
    <property type="entry name" value="Isochorismatase-like_sf"/>
</dbReference>
<dbReference type="Proteomes" id="UP000317369">
    <property type="component" value="Chromosome"/>
</dbReference>
<keyword evidence="2" id="KW-1185">Reference proteome</keyword>
<dbReference type="RefSeq" id="WP_145080940.1">
    <property type="nucleotide sequence ID" value="NZ_CP036425.1"/>
</dbReference>
<accession>A0A517YZ81</accession>
<protein>
    <submittedName>
        <fullName evidence="1">Uncharacterized protein</fullName>
    </submittedName>
</protein>
<evidence type="ECO:0000313" key="1">
    <source>
        <dbReference type="EMBL" id="QDU35499.1"/>
    </source>
</evidence>
<name>A0A517YZ81_9BACT</name>
<sequence length="220" mass="24434">MSIDGLSERLGGSGYAVFDVDTRRLVEREGGELALELMGKAKVIERGLGRVLDWAEKVGAAELVTTCLTTMQACEDGEVIQEGGDLCHMPMGVSAERVDEWVGGRRFVVGRPCEGCRDEKISKRYFDAFAHHQGLARLIERIDAKCWVVMGASFDICLRVTAEGLVRLGQEVVVLEDVTLPSPRSTEESMRETKEKLREMGVRWMGVDAFFEEMQMGAVK</sequence>
<dbReference type="SUPFAM" id="SSF52499">
    <property type="entry name" value="Isochorismatase-like hydrolases"/>
    <property type="match status" value="1"/>
</dbReference>